<organism evidence="1 2">
    <name type="scientific">Acorus gramineus</name>
    <name type="common">Dwarf sweet flag</name>
    <dbReference type="NCBI Taxonomy" id="55184"/>
    <lineage>
        <taxon>Eukaryota</taxon>
        <taxon>Viridiplantae</taxon>
        <taxon>Streptophyta</taxon>
        <taxon>Embryophyta</taxon>
        <taxon>Tracheophyta</taxon>
        <taxon>Spermatophyta</taxon>
        <taxon>Magnoliopsida</taxon>
        <taxon>Liliopsida</taxon>
        <taxon>Acoraceae</taxon>
        <taxon>Acorus</taxon>
    </lineage>
</organism>
<sequence>MGYISDQRFMLNQHLFFMDEDSDLNDYDEIDDGIDSDNFDTELETIADVVTMDNMLLKVIRFDILGAKTYQAL</sequence>
<comment type="caution">
    <text evidence="1">The sequence shown here is derived from an EMBL/GenBank/DDBJ whole genome shotgun (WGS) entry which is preliminary data.</text>
</comment>
<dbReference type="AlphaFoldDB" id="A0AAV9AQS5"/>
<gene>
    <name evidence="1" type="ORF">QJS04_geneDACA000518</name>
</gene>
<evidence type="ECO:0000313" key="2">
    <source>
        <dbReference type="Proteomes" id="UP001179952"/>
    </source>
</evidence>
<dbReference type="Proteomes" id="UP001179952">
    <property type="component" value="Unassembled WGS sequence"/>
</dbReference>
<dbReference type="EMBL" id="JAUJYN010000007">
    <property type="protein sequence ID" value="KAK1266546.1"/>
    <property type="molecule type" value="Genomic_DNA"/>
</dbReference>
<proteinExistence type="predicted"/>
<keyword evidence="2" id="KW-1185">Reference proteome</keyword>
<evidence type="ECO:0000313" key="1">
    <source>
        <dbReference type="EMBL" id="KAK1266546.1"/>
    </source>
</evidence>
<reference evidence="1" key="1">
    <citation type="journal article" date="2023" name="Nat. Commun.">
        <title>Diploid and tetraploid genomes of Acorus and the evolution of monocots.</title>
        <authorList>
            <person name="Ma L."/>
            <person name="Liu K.W."/>
            <person name="Li Z."/>
            <person name="Hsiao Y.Y."/>
            <person name="Qi Y."/>
            <person name="Fu T."/>
            <person name="Tang G.D."/>
            <person name="Zhang D."/>
            <person name="Sun W.H."/>
            <person name="Liu D.K."/>
            <person name="Li Y."/>
            <person name="Chen G.Z."/>
            <person name="Liu X.D."/>
            <person name="Liao X.Y."/>
            <person name="Jiang Y.T."/>
            <person name="Yu X."/>
            <person name="Hao Y."/>
            <person name="Huang J."/>
            <person name="Zhao X.W."/>
            <person name="Ke S."/>
            <person name="Chen Y.Y."/>
            <person name="Wu W.L."/>
            <person name="Hsu J.L."/>
            <person name="Lin Y.F."/>
            <person name="Huang M.D."/>
            <person name="Li C.Y."/>
            <person name="Huang L."/>
            <person name="Wang Z.W."/>
            <person name="Zhao X."/>
            <person name="Zhong W.Y."/>
            <person name="Peng D.H."/>
            <person name="Ahmad S."/>
            <person name="Lan S."/>
            <person name="Zhang J.S."/>
            <person name="Tsai W.C."/>
            <person name="Van de Peer Y."/>
            <person name="Liu Z.J."/>
        </authorList>
    </citation>
    <scope>NUCLEOTIDE SEQUENCE</scope>
    <source>
        <strain evidence="1">SCP</strain>
    </source>
</reference>
<reference evidence="1" key="2">
    <citation type="submission" date="2023-06" db="EMBL/GenBank/DDBJ databases">
        <authorList>
            <person name="Ma L."/>
            <person name="Liu K.-W."/>
            <person name="Li Z."/>
            <person name="Hsiao Y.-Y."/>
            <person name="Qi Y."/>
            <person name="Fu T."/>
            <person name="Tang G."/>
            <person name="Zhang D."/>
            <person name="Sun W.-H."/>
            <person name="Liu D.-K."/>
            <person name="Li Y."/>
            <person name="Chen G.-Z."/>
            <person name="Liu X.-D."/>
            <person name="Liao X.-Y."/>
            <person name="Jiang Y.-T."/>
            <person name="Yu X."/>
            <person name="Hao Y."/>
            <person name="Huang J."/>
            <person name="Zhao X.-W."/>
            <person name="Ke S."/>
            <person name="Chen Y.-Y."/>
            <person name="Wu W.-L."/>
            <person name="Hsu J.-L."/>
            <person name="Lin Y.-F."/>
            <person name="Huang M.-D."/>
            <person name="Li C.-Y."/>
            <person name="Huang L."/>
            <person name="Wang Z.-W."/>
            <person name="Zhao X."/>
            <person name="Zhong W.-Y."/>
            <person name="Peng D.-H."/>
            <person name="Ahmad S."/>
            <person name="Lan S."/>
            <person name="Zhang J.-S."/>
            <person name="Tsai W.-C."/>
            <person name="Van De Peer Y."/>
            <person name="Liu Z.-J."/>
        </authorList>
    </citation>
    <scope>NUCLEOTIDE SEQUENCE</scope>
    <source>
        <strain evidence="1">SCP</strain>
        <tissue evidence="1">Leaves</tissue>
    </source>
</reference>
<protein>
    <submittedName>
        <fullName evidence="1">Protein ycf2</fullName>
    </submittedName>
</protein>
<name>A0AAV9AQS5_ACOGR</name>
<accession>A0AAV9AQS5</accession>